<comment type="caution">
    <text evidence="2">The sequence shown here is derived from an EMBL/GenBank/DDBJ whole genome shotgun (WGS) entry which is preliminary data.</text>
</comment>
<keyword evidence="1" id="KW-1133">Transmembrane helix</keyword>
<gene>
    <name evidence="2" type="ORF">EAH77_09370</name>
</gene>
<name>A0A502GKM2_9GAMM</name>
<accession>A0A502GKM2</accession>
<dbReference type="Proteomes" id="UP000317663">
    <property type="component" value="Unassembled WGS sequence"/>
</dbReference>
<keyword evidence="3" id="KW-1185">Reference proteome</keyword>
<evidence type="ECO:0000256" key="1">
    <source>
        <dbReference type="SAM" id="Phobius"/>
    </source>
</evidence>
<protein>
    <submittedName>
        <fullName evidence="2">Uncharacterized protein</fullName>
    </submittedName>
</protein>
<organism evidence="2 3">
    <name type="scientific">Ewingella americana</name>
    <dbReference type="NCBI Taxonomy" id="41202"/>
    <lineage>
        <taxon>Bacteria</taxon>
        <taxon>Pseudomonadati</taxon>
        <taxon>Pseudomonadota</taxon>
        <taxon>Gammaproteobacteria</taxon>
        <taxon>Enterobacterales</taxon>
        <taxon>Yersiniaceae</taxon>
        <taxon>Ewingella</taxon>
    </lineage>
</organism>
<reference evidence="2 3" key="1">
    <citation type="journal article" date="2019" name="Environ. Microbiol.">
        <title>Species interactions and distinct microbial communities in high Arctic permafrost affected cryosols are associated with the CH4 and CO2 gas fluxes.</title>
        <authorList>
            <person name="Altshuler I."/>
            <person name="Hamel J."/>
            <person name="Turney S."/>
            <person name="Magnuson E."/>
            <person name="Levesque R."/>
            <person name="Greer C."/>
            <person name="Whyte L.G."/>
        </authorList>
    </citation>
    <scope>NUCLEOTIDE SEQUENCE [LARGE SCALE GENOMIC DNA]</scope>
    <source>
        <strain evidence="2 3">E4</strain>
    </source>
</reference>
<evidence type="ECO:0000313" key="3">
    <source>
        <dbReference type="Proteomes" id="UP000317663"/>
    </source>
</evidence>
<sequence length="106" mass="12131">MPKTFSTEETESGCLSRSAIAIVSLTCSLKFCFKKNRTRFSLYWQAIRIRNHQPELLRCATGIHNFSYNIKIILNNHGCHLLITHVIISPLLIILMPTLIHDSHAQ</sequence>
<dbReference type="AlphaFoldDB" id="A0A502GKM2"/>
<evidence type="ECO:0000313" key="2">
    <source>
        <dbReference type="EMBL" id="TPG62679.1"/>
    </source>
</evidence>
<feature type="transmembrane region" description="Helical" evidence="1">
    <location>
        <begin position="81"/>
        <end position="100"/>
    </location>
</feature>
<proteinExistence type="predicted"/>
<keyword evidence="1" id="KW-0472">Membrane</keyword>
<dbReference type="EMBL" id="RCZD01000004">
    <property type="protein sequence ID" value="TPG62679.1"/>
    <property type="molecule type" value="Genomic_DNA"/>
</dbReference>
<keyword evidence="1" id="KW-0812">Transmembrane</keyword>